<feature type="region of interest" description="Disordered" evidence="1">
    <location>
        <begin position="1"/>
        <end position="20"/>
    </location>
</feature>
<sequence>SRTRCSHMSVLRNRTRGKEKKNPQLSSLMVHNVEWIPFSNRTFALQSLIYLFFTAFTLIDGFSIKGTERFCVRINE</sequence>
<proteinExistence type="predicted"/>
<evidence type="ECO:0000256" key="1">
    <source>
        <dbReference type="SAM" id="MobiDB-lite"/>
    </source>
</evidence>
<keyword evidence="3" id="KW-1185">Reference proteome</keyword>
<name>A0A151JXG5_9HYME</name>
<dbReference type="EMBL" id="KQ981578">
    <property type="protein sequence ID" value="KYN39741.1"/>
    <property type="molecule type" value="Genomic_DNA"/>
</dbReference>
<gene>
    <name evidence="2" type="ORF">ALC56_05849</name>
</gene>
<protein>
    <submittedName>
        <fullName evidence="2">Uncharacterized protein</fullName>
    </submittedName>
</protein>
<accession>A0A151JXG5</accession>
<feature type="non-terminal residue" evidence="2">
    <location>
        <position position="1"/>
    </location>
</feature>
<dbReference type="AlphaFoldDB" id="A0A151JXG5"/>
<evidence type="ECO:0000313" key="2">
    <source>
        <dbReference type="EMBL" id="KYN39741.1"/>
    </source>
</evidence>
<dbReference type="Proteomes" id="UP000078541">
    <property type="component" value="Unassembled WGS sequence"/>
</dbReference>
<organism evidence="2 3">
    <name type="scientific">Trachymyrmex septentrionalis</name>
    <dbReference type="NCBI Taxonomy" id="34720"/>
    <lineage>
        <taxon>Eukaryota</taxon>
        <taxon>Metazoa</taxon>
        <taxon>Ecdysozoa</taxon>
        <taxon>Arthropoda</taxon>
        <taxon>Hexapoda</taxon>
        <taxon>Insecta</taxon>
        <taxon>Pterygota</taxon>
        <taxon>Neoptera</taxon>
        <taxon>Endopterygota</taxon>
        <taxon>Hymenoptera</taxon>
        <taxon>Apocrita</taxon>
        <taxon>Aculeata</taxon>
        <taxon>Formicoidea</taxon>
        <taxon>Formicidae</taxon>
        <taxon>Myrmicinae</taxon>
        <taxon>Trachymyrmex</taxon>
    </lineage>
</organism>
<reference evidence="2 3" key="1">
    <citation type="submission" date="2016-03" db="EMBL/GenBank/DDBJ databases">
        <title>Trachymyrmex septentrionalis WGS genome.</title>
        <authorList>
            <person name="Nygaard S."/>
            <person name="Hu H."/>
            <person name="Boomsma J."/>
            <person name="Zhang G."/>
        </authorList>
    </citation>
    <scope>NUCLEOTIDE SEQUENCE [LARGE SCALE GENOMIC DNA]</scope>
    <source>
        <strain evidence="2">Tsep2-gDNA-1</strain>
        <tissue evidence="2">Whole body</tissue>
    </source>
</reference>
<evidence type="ECO:0000313" key="3">
    <source>
        <dbReference type="Proteomes" id="UP000078541"/>
    </source>
</evidence>